<feature type="transmembrane region" description="Helical" evidence="7">
    <location>
        <begin position="241"/>
        <end position="260"/>
    </location>
</feature>
<keyword evidence="5 7" id="KW-1133">Transmembrane helix</keyword>
<feature type="transmembrane region" description="Helical" evidence="7">
    <location>
        <begin position="208"/>
        <end position="229"/>
    </location>
</feature>
<evidence type="ECO:0000313" key="10">
    <source>
        <dbReference type="Proteomes" id="UP001494902"/>
    </source>
</evidence>
<comment type="caution">
    <text evidence="9">The sequence shown here is derived from an EMBL/GenBank/DDBJ whole genome shotgun (WGS) entry which is preliminary data.</text>
</comment>
<evidence type="ECO:0000256" key="1">
    <source>
        <dbReference type="ARBA" id="ARBA00004651"/>
    </source>
</evidence>
<feature type="domain" description="ABC transmembrane type-1" evidence="8">
    <location>
        <begin position="79"/>
        <end position="260"/>
    </location>
</feature>
<keyword evidence="4 7" id="KW-0812">Transmembrane</keyword>
<evidence type="ECO:0000259" key="8">
    <source>
        <dbReference type="PROSITE" id="PS50928"/>
    </source>
</evidence>
<feature type="transmembrane region" description="Helical" evidence="7">
    <location>
        <begin position="117"/>
        <end position="137"/>
    </location>
</feature>
<dbReference type="Gene3D" id="1.10.3720.10">
    <property type="entry name" value="MetI-like"/>
    <property type="match status" value="1"/>
</dbReference>
<feature type="transmembrane region" description="Helical" evidence="7">
    <location>
        <begin position="86"/>
        <end position="105"/>
    </location>
</feature>
<dbReference type="EMBL" id="JBEDNQ010000002">
    <property type="protein sequence ID" value="MEQ3549847.1"/>
    <property type="molecule type" value="Genomic_DNA"/>
</dbReference>
<evidence type="ECO:0000256" key="7">
    <source>
        <dbReference type="RuleBase" id="RU363032"/>
    </source>
</evidence>
<evidence type="ECO:0000256" key="3">
    <source>
        <dbReference type="ARBA" id="ARBA00022475"/>
    </source>
</evidence>
<accession>A0ABV1K8C0</accession>
<dbReference type="RefSeq" id="WP_349296942.1">
    <property type="nucleotide sequence ID" value="NZ_JBEDNQ010000002.1"/>
</dbReference>
<dbReference type="PROSITE" id="PS50928">
    <property type="entry name" value="ABC_TM1"/>
    <property type="match status" value="1"/>
</dbReference>
<name>A0ABV1K8C0_9PSEU</name>
<feature type="transmembrane region" description="Helical" evidence="7">
    <location>
        <begin position="28"/>
        <end position="50"/>
    </location>
</feature>
<dbReference type="InterPro" id="IPR035906">
    <property type="entry name" value="MetI-like_sf"/>
</dbReference>
<dbReference type="SUPFAM" id="SSF161098">
    <property type="entry name" value="MetI-like"/>
    <property type="match status" value="1"/>
</dbReference>
<dbReference type="PANTHER" id="PTHR30151">
    <property type="entry name" value="ALKANE SULFONATE ABC TRANSPORTER-RELATED, MEMBRANE SUBUNIT"/>
    <property type="match status" value="1"/>
</dbReference>
<keyword evidence="6 7" id="KW-0472">Membrane</keyword>
<gene>
    <name evidence="9" type="ORF">WIS52_05145</name>
</gene>
<dbReference type="InterPro" id="IPR000515">
    <property type="entry name" value="MetI-like"/>
</dbReference>
<proteinExistence type="inferred from homology"/>
<dbReference type="Pfam" id="PF00528">
    <property type="entry name" value="BPD_transp_1"/>
    <property type="match status" value="1"/>
</dbReference>
<keyword evidence="3" id="KW-1003">Cell membrane</keyword>
<evidence type="ECO:0000256" key="5">
    <source>
        <dbReference type="ARBA" id="ARBA00022989"/>
    </source>
</evidence>
<dbReference type="CDD" id="cd06261">
    <property type="entry name" value="TM_PBP2"/>
    <property type="match status" value="1"/>
</dbReference>
<dbReference type="PANTHER" id="PTHR30151:SF20">
    <property type="entry name" value="ABC TRANSPORTER PERMEASE PROTEIN HI_0355-RELATED"/>
    <property type="match status" value="1"/>
</dbReference>
<organism evidence="9 10">
    <name type="scientific">Pseudonocardia nematodicida</name>
    <dbReference type="NCBI Taxonomy" id="1206997"/>
    <lineage>
        <taxon>Bacteria</taxon>
        <taxon>Bacillati</taxon>
        <taxon>Actinomycetota</taxon>
        <taxon>Actinomycetes</taxon>
        <taxon>Pseudonocardiales</taxon>
        <taxon>Pseudonocardiaceae</taxon>
        <taxon>Pseudonocardia</taxon>
    </lineage>
</organism>
<evidence type="ECO:0000256" key="2">
    <source>
        <dbReference type="ARBA" id="ARBA00022448"/>
    </source>
</evidence>
<evidence type="ECO:0000256" key="4">
    <source>
        <dbReference type="ARBA" id="ARBA00022692"/>
    </source>
</evidence>
<comment type="similarity">
    <text evidence="7">Belongs to the binding-protein-dependent transport system permease family.</text>
</comment>
<dbReference type="Proteomes" id="UP001494902">
    <property type="component" value="Unassembled WGS sequence"/>
</dbReference>
<comment type="subcellular location">
    <subcellularLocation>
        <location evidence="1 7">Cell membrane</location>
        <topology evidence="1 7">Multi-pass membrane protein</topology>
    </subcellularLocation>
</comment>
<evidence type="ECO:0000256" key="6">
    <source>
        <dbReference type="ARBA" id="ARBA00023136"/>
    </source>
</evidence>
<evidence type="ECO:0000313" key="9">
    <source>
        <dbReference type="EMBL" id="MEQ3549847.1"/>
    </source>
</evidence>
<protein>
    <submittedName>
        <fullName evidence="9">ABC transporter permease subunit</fullName>
    </submittedName>
</protein>
<feature type="transmembrane region" description="Helical" evidence="7">
    <location>
        <begin position="143"/>
        <end position="164"/>
    </location>
</feature>
<sequence>MTVAPAGPKVVRQRGASSGTGRFRVPLWIVRVALIGVLLALVELGVRLRFLDPFFVPLPSRVVVGMARSIADPGYLRLVAVTLGEVLAAFVIAGTVGVAVGFVLWRSVRAGQAFEPVVAALFSSPIVLLYPIFLVVMGRTPTAIVALAAVFATLPTILYTRMALREVRRTLLDVGRSLGLGTWSLFRHVMLPAAAPTIFTGLRVALTYVLIVVIAMEYILQIGGLGLSVAEASLRFQAVDLYVSVGLTVAISATLMWLIAHLQRVVTR</sequence>
<keyword evidence="10" id="KW-1185">Reference proteome</keyword>
<reference evidence="9 10" key="1">
    <citation type="submission" date="2024-03" db="EMBL/GenBank/DDBJ databases">
        <title>Draft genome sequence of Pseudonocardia nematodicida JCM 31783.</title>
        <authorList>
            <person name="Butdee W."/>
            <person name="Duangmal K."/>
        </authorList>
    </citation>
    <scope>NUCLEOTIDE SEQUENCE [LARGE SCALE GENOMIC DNA]</scope>
    <source>
        <strain evidence="9 10">JCM 31783</strain>
    </source>
</reference>
<keyword evidence="2 7" id="KW-0813">Transport</keyword>